<keyword evidence="2" id="KW-1185">Reference proteome</keyword>
<gene>
    <name evidence="1" type="ORF">H9L12_12785</name>
</gene>
<dbReference type="PROSITE" id="PS51257">
    <property type="entry name" value="PROKAR_LIPOPROTEIN"/>
    <property type="match status" value="1"/>
</dbReference>
<proteinExistence type="predicted"/>
<organism evidence="1 2">
    <name type="scientific">Sphingomonas rhizophila</name>
    <dbReference type="NCBI Taxonomy" id="2071607"/>
    <lineage>
        <taxon>Bacteria</taxon>
        <taxon>Pseudomonadati</taxon>
        <taxon>Pseudomonadota</taxon>
        <taxon>Alphaproteobacteria</taxon>
        <taxon>Sphingomonadales</taxon>
        <taxon>Sphingomonadaceae</taxon>
        <taxon>Sphingomonas</taxon>
    </lineage>
</organism>
<name>A0A7G9SB22_9SPHN</name>
<evidence type="ECO:0000313" key="2">
    <source>
        <dbReference type="Proteomes" id="UP000515955"/>
    </source>
</evidence>
<accession>A0A7G9SB22</accession>
<dbReference type="Proteomes" id="UP000515955">
    <property type="component" value="Chromosome"/>
</dbReference>
<protein>
    <submittedName>
        <fullName evidence="1">Uncharacterized protein</fullName>
    </submittedName>
</protein>
<dbReference type="EMBL" id="CP060717">
    <property type="protein sequence ID" value="QNN65047.1"/>
    <property type="molecule type" value="Genomic_DNA"/>
</dbReference>
<dbReference type="AlphaFoldDB" id="A0A7G9SB22"/>
<dbReference type="RefSeq" id="WP_187542044.1">
    <property type="nucleotide sequence ID" value="NZ_CP060717.1"/>
</dbReference>
<sequence>MRRLLITLPLFVAACTAPRPVVETPKPAEQVPAQRGDLIGLSTEEIGVRFGRPDLTVAEGPGTKVQYRSRSCVLDLYLYVAPSGQGAPRVTHVDARTPAGDVTDIAGCEAAIDAR</sequence>
<dbReference type="KEGG" id="srhi:H9L12_12785"/>
<reference evidence="1 2" key="1">
    <citation type="submission" date="2020-08" db="EMBL/GenBank/DDBJ databases">
        <title>Genome sequence of Sphingomonas rhizophila KACC 19189T.</title>
        <authorList>
            <person name="Hyun D.-W."/>
            <person name="Bae J.-W."/>
        </authorList>
    </citation>
    <scope>NUCLEOTIDE SEQUENCE [LARGE SCALE GENOMIC DNA]</scope>
    <source>
        <strain evidence="1 2">KACC 19189</strain>
    </source>
</reference>
<evidence type="ECO:0000313" key="1">
    <source>
        <dbReference type="EMBL" id="QNN65047.1"/>
    </source>
</evidence>